<feature type="transmembrane region" description="Helical" evidence="6">
    <location>
        <begin position="404"/>
        <end position="423"/>
    </location>
</feature>
<evidence type="ECO:0000256" key="2">
    <source>
        <dbReference type="ARBA" id="ARBA00022475"/>
    </source>
</evidence>
<organism evidence="8 9">
    <name type="scientific">Carboxylicivirga linearis</name>
    <dbReference type="NCBI Taxonomy" id="1628157"/>
    <lineage>
        <taxon>Bacteria</taxon>
        <taxon>Pseudomonadati</taxon>
        <taxon>Bacteroidota</taxon>
        <taxon>Bacteroidia</taxon>
        <taxon>Marinilabiliales</taxon>
        <taxon>Marinilabiliaceae</taxon>
        <taxon>Carboxylicivirga</taxon>
    </lineage>
</organism>
<feature type="domain" description="SSD" evidence="7">
    <location>
        <begin position="601"/>
        <end position="761"/>
    </location>
</feature>
<feature type="transmembrane region" description="Helical" evidence="6">
    <location>
        <begin position="271"/>
        <end position="295"/>
    </location>
</feature>
<evidence type="ECO:0000256" key="3">
    <source>
        <dbReference type="ARBA" id="ARBA00022692"/>
    </source>
</evidence>
<evidence type="ECO:0000313" key="8">
    <source>
        <dbReference type="EMBL" id="MBS2096811.1"/>
    </source>
</evidence>
<dbReference type="RefSeq" id="WP_212212266.1">
    <property type="nucleotide sequence ID" value="NZ_JAGUCO010000001.1"/>
</dbReference>
<feature type="transmembrane region" description="Helical" evidence="6">
    <location>
        <begin position="609"/>
        <end position="628"/>
    </location>
</feature>
<feature type="domain" description="SSD" evidence="7">
    <location>
        <begin position="243"/>
        <end position="370"/>
    </location>
</feature>
<feature type="transmembrane region" description="Helical" evidence="6">
    <location>
        <begin position="635"/>
        <end position="657"/>
    </location>
</feature>
<evidence type="ECO:0000256" key="6">
    <source>
        <dbReference type="SAM" id="Phobius"/>
    </source>
</evidence>
<gene>
    <name evidence="8" type="ORF">KEM10_00890</name>
</gene>
<feature type="transmembrane region" description="Helical" evidence="6">
    <location>
        <begin position="663"/>
        <end position="683"/>
    </location>
</feature>
<keyword evidence="4 6" id="KW-1133">Transmembrane helix</keyword>
<comment type="subcellular location">
    <subcellularLocation>
        <location evidence="1">Cell membrane</location>
        <topology evidence="1">Multi-pass membrane protein</topology>
    </subcellularLocation>
</comment>
<feature type="transmembrane region" description="Helical" evidence="6">
    <location>
        <begin position="348"/>
        <end position="371"/>
    </location>
</feature>
<name>A0ABS5JQQ3_9BACT</name>
<evidence type="ECO:0000256" key="5">
    <source>
        <dbReference type="ARBA" id="ARBA00023136"/>
    </source>
</evidence>
<dbReference type="InterPro" id="IPR004869">
    <property type="entry name" value="MMPL_dom"/>
</dbReference>
<keyword evidence="5 6" id="KW-0472">Membrane</keyword>
<keyword evidence="2" id="KW-1003">Cell membrane</keyword>
<evidence type="ECO:0000256" key="1">
    <source>
        <dbReference type="ARBA" id="ARBA00004651"/>
    </source>
</evidence>
<protein>
    <submittedName>
        <fullName evidence="8">MMPL family transporter</fullName>
    </submittedName>
</protein>
<comment type="caution">
    <text evidence="8">The sequence shown here is derived from an EMBL/GenBank/DDBJ whole genome shotgun (WGS) entry which is preliminary data.</text>
</comment>
<dbReference type="PANTHER" id="PTHR33406:SF12">
    <property type="entry name" value="BLR2997 PROTEIN"/>
    <property type="match status" value="1"/>
</dbReference>
<evidence type="ECO:0000259" key="7">
    <source>
        <dbReference type="PROSITE" id="PS50156"/>
    </source>
</evidence>
<dbReference type="PANTHER" id="PTHR33406">
    <property type="entry name" value="MEMBRANE PROTEIN MJ1562-RELATED"/>
    <property type="match status" value="1"/>
</dbReference>
<proteinExistence type="predicted"/>
<dbReference type="PROSITE" id="PS50156">
    <property type="entry name" value="SSD"/>
    <property type="match status" value="2"/>
</dbReference>
<dbReference type="InterPro" id="IPR050545">
    <property type="entry name" value="Mycobact_MmpL"/>
</dbReference>
<feature type="transmembrane region" description="Helical" evidence="6">
    <location>
        <begin position="734"/>
        <end position="762"/>
    </location>
</feature>
<feature type="transmembrane region" description="Helical" evidence="6">
    <location>
        <begin position="219"/>
        <end position="238"/>
    </location>
</feature>
<feature type="transmembrane region" description="Helical" evidence="6">
    <location>
        <begin position="316"/>
        <end position="336"/>
    </location>
</feature>
<reference evidence="8 9" key="1">
    <citation type="journal article" date="2015" name="Int. J. Syst. Evol. Microbiol.">
        <title>Carboxylicivirga linearis sp. nov., isolated from a sea cucumber culture pond.</title>
        <authorList>
            <person name="Wang F.Q."/>
            <person name="Zhou Y.X."/>
            <person name="Lin X.Z."/>
            <person name="Chen G.J."/>
            <person name="Du Z.J."/>
        </authorList>
    </citation>
    <scope>NUCLEOTIDE SEQUENCE [LARGE SCALE GENOMIC DNA]</scope>
    <source>
        <strain evidence="8 9">FB218</strain>
    </source>
</reference>
<dbReference type="EMBL" id="JAGUCO010000001">
    <property type="protein sequence ID" value="MBS2096811.1"/>
    <property type="molecule type" value="Genomic_DNA"/>
</dbReference>
<keyword evidence="3 6" id="KW-0812">Transmembrane</keyword>
<keyword evidence="9" id="KW-1185">Reference proteome</keyword>
<evidence type="ECO:0000313" key="9">
    <source>
        <dbReference type="Proteomes" id="UP000708576"/>
    </source>
</evidence>
<dbReference type="Proteomes" id="UP000708576">
    <property type="component" value="Unassembled WGS sequence"/>
</dbReference>
<feature type="transmembrane region" description="Helical" evidence="6">
    <location>
        <begin position="695"/>
        <end position="722"/>
    </location>
</feature>
<accession>A0ABS5JQQ3</accession>
<dbReference type="Pfam" id="PF03176">
    <property type="entry name" value="MMPL"/>
    <property type="match status" value="2"/>
</dbReference>
<dbReference type="InterPro" id="IPR000731">
    <property type="entry name" value="SSD"/>
</dbReference>
<evidence type="ECO:0000256" key="4">
    <source>
        <dbReference type="ARBA" id="ARBA00022989"/>
    </source>
</evidence>
<feature type="transmembrane region" description="Helical" evidence="6">
    <location>
        <begin position="245"/>
        <end position="265"/>
    </location>
</feature>
<dbReference type="SUPFAM" id="SSF82866">
    <property type="entry name" value="Multidrug efflux transporter AcrB transmembrane domain"/>
    <property type="match status" value="2"/>
</dbReference>
<sequence length="809" mass="92378">MWIRIARFILRNRIAILIGLFLLTLFMGFQSRKIEMSYQYAPLLPEDDSTYLAYESFIETFGSEGNLVVIGVKNKDFFEVDEFNQWNELANEIKNINGVTSVFSIGQTYNLKKNTEEKRFEIQPIFPEHIQFQTELDSLKEAFYQLPFYDELVYNKAKDAYLMAITLDDDILHSKDRVRLVEDIKKAGNNYFEQNEQELHYSGLPFIRVITAEMIKKELNMFIFLALGITAIIILLFFRSFKVVIFSMLVVGIAVIWALGIQGIFGYKITILTGMIPPLIIVIGIPNSVFLLNKYHQEYRIHQNKIKALQRVIRKIGNATFLTNLTTASGFGTFIFTSSKILVEFGVIAAINILVVFFLSILLIPIIFSFLDGPKERHIKHLDNQVISGVVNYLVRISLNHRSLIYWCTSIMLVLGIFGISRIKTTGYMLDDIPHDDPLYVDLQFFENNFNGLMPLEIMVDTKKPNGVIQRKNLKKIDELQDELSKLDEISKPISLAEVVKFSRQAFFNGKESFYKIPSNQERNFILSYVSKSNEGMETGIVNNFVDSTKQRARLSYRMKDIGTSEMASLNIEIQKVIDEVFPSENYFTSLTGASVVFFKGTDYLIRNLFTSLLLAVILIASFMAWMFSSKRMVLVSLIPNLFPLIMTAALMGYFGIPIKPSTILVFSIAFGISVDDTIHYLAKYRQELTETNWSIRAAVVLALKETGVSMIYTSIILFFGFGIFSVSQFGGTVALGVLVAITLLIALFSNLILLPSLLLTLEKAITNKSFKEPLLHIYNEDEDIELEDLVIKKRKEKKPILKNKDIDQ</sequence>
<dbReference type="Gene3D" id="1.20.1640.10">
    <property type="entry name" value="Multidrug efflux transporter AcrB transmembrane domain"/>
    <property type="match status" value="2"/>
</dbReference>